<dbReference type="AlphaFoldDB" id="A0A0A9M8B4"/>
<protein>
    <submittedName>
        <fullName evidence="1">Uncharacterized protein</fullName>
    </submittedName>
</protein>
<evidence type="ECO:0000313" key="1">
    <source>
        <dbReference type="EMBL" id="JAD65081.1"/>
    </source>
</evidence>
<organism evidence="1">
    <name type="scientific">Arundo donax</name>
    <name type="common">Giant reed</name>
    <name type="synonym">Donax arundinaceus</name>
    <dbReference type="NCBI Taxonomy" id="35708"/>
    <lineage>
        <taxon>Eukaryota</taxon>
        <taxon>Viridiplantae</taxon>
        <taxon>Streptophyta</taxon>
        <taxon>Embryophyta</taxon>
        <taxon>Tracheophyta</taxon>
        <taxon>Spermatophyta</taxon>
        <taxon>Magnoliopsida</taxon>
        <taxon>Liliopsida</taxon>
        <taxon>Poales</taxon>
        <taxon>Poaceae</taxon>
        <taxon>PACMAD clade</taxon>
        <taxon>Arundinoideae</taxon>
        <taxon>Arundineae</taxon>
        <taxon>Arundo</taxon>
    </lineage>
</organism>
<reference evidence="1" key="2">
    <citation type="journal article" date="2015" name="Data Brief">
        <title>Shoot transcriptome of the giant reed, Arundo donax.</title>
        <authorList>
            <person name="Barrero R.A."/>
            <person name="Guerrero F.D."/>
            <person name="Moolhuijzen P."/>
            <person name="Goolsby J.A."/>
            <person name="Tidwell J."/>
            <person name="Bellgard S.E."/>
            <person name="Bellgard M.I."/>
        </authorList>
    </citation>
    <scope>NUCLEOTIDE SEQUENCE</scope>
    <source>
        <tissue evidence="1">Shoot tissue taken approximately 20 cm above the soil surface</tissue>
    </source>
</reference>
<sequence>MGQGDLDQYYSLVQPKVFFILHHCSSETKETIYEKGVWLICVVVCRMRIFVHSWTDESGKYGSSVAMCRVNFCATCDLYGNKKAEYYNDCVQRSKWHVCNS</sequence>
<reference evidence="1" key="1">
    <citation type="submission" date="2014-09" db="EMBL/GenBank/DDBJ databases">
        <authorList>
            <person name="Magalhaes I.L.F."/>
            <person name="Oliveira U."/>
            <person name="Santos F.R."/>
            <person name="Vidigal T.H.D.A."/>
            <person name="Brescovit A.D."/>
            <person name="Santos A.J."/>
        </authorList>
    </citation>
    <scope>NUCLEOTIDE SEQUENCE</scope>
    <source>
        <tissue evidence="1">Shoot tissue taken approximately 20 cm above the soil surface</tissue>
    </source>
</reference>
<dbReference type="EMBL" id="GBRH01232814">
    <property type="protein sequence ID" value="JAD65081.1"/>
    <property type="molecule type" value="Transcribed_RNA"/>
</dbReference>
<name>A0A0A9M8B4_ARUDO</name>
<accession>A0A0A9M8B4</accession>
<proteinExistence type="predicted"/>